<dbReference type="GO" id="GO:0016874">
    <property type="term" value="F:ligase activity"/>
    <property type="evidence" value="ECO:0007669"/>
    <property type="project" value="UniProtKB-KW"/>
</dbReference>
<name>A0ABT2GWZ8_9MICO</name>
<sequence length="109" mass="12294">MGFLYYGNDSYQIEVDDRPLAHLKIALLTLLRAGRSIAFSFERPVEMGSGRETLWICPSTDMRFRFHGSRPPRINQQWVRAIIATAEAPTGLRLVPEPTMATTDTLADV</sequence>
<comment type="caution">
    <text evidence="2">The sequence shown here is derived from an EMBL/GenBank/DDBJ whole genome shotgun (WGS) entry which is preliminary data.</text>
</comment>
<dbReference type="InterPro" id="IPR057204">
    <property type="entry name" value="DUF7882"/>
</dbReference>
<reference evidence="2" key="1">
    <citation type="submission" date="2022-08" db="EMBL/GenBank/DDBJ databases">
        <authorList>
            <person name="Deng Y."/>
            <person name="Han X.-F."/>
            <person name="Zhang Y.-Q."/>
        </authorList>
    </citation>
    <scope>NUCLEOTIDE SEQUENCE</scope>
    <source>
        <strain evidence="2">CPCC 203386</strain>
    </source>
</reference>
<evidence type="ECO:0000259" key="1">
    <source>
        <dbReference type="Pfam" id="PF25355"/>
    </source>
</evidence>
<dbReference type="EMBL" id="JANLCJ010000001">
    <property type="protein sequence ID" value="MCS5732480.1"/>
    <property type="molecule type" value="Genomic_DNA"/>
</dbReference>
<organism evidence="2 3">
    <name type="scientific">Herbiconiux daphne</name>
    <dbReference type="NCBI Taxonomy" id="2970914"/>
    <lineage>
        <taxon>Bacteria</taxon>
        <taxon>Bacillati</taxon>
        <taxon>Actinomycetota</taxon>
        <taxon>Actinomycetes</taxon>
        <taxon>Micrococcales</taxon>
        <taxon>Microbacteriaceae</taxon>
        <taxon>Herbiconiux</taxon>
    </lineage>
</organism>
<accession>A0ABT2GWZ8</accession>
<proteinExistence type="predicted"/>
<evidence type="ECO:0000313" key="2">
    <source>
        <dbReference type="EMBL" id="MCS5732480.1"/>
    </source>
</evidence>
<feature type="domain" description="DUF7882" evidence="1">
    <location>
        <begin position="1"/>
        <end position="97"/>
    </location>
</feature>
<protein>
    <submittedName>
        <fullName evidence="2">ATP-dependent DNA ligase</fullName>
    </submittedName>
</protein>
<gene>
    <name evidence="2" type="ORF">N1032_01810</name>
</gene>
<keyword evidence="2" id="KW-0436">Ligase</keyword>
<dbReference type="Proteomes" id="UP001165586">
    <property type="component" value="Unassembled WGS sequence"/>
</dbReference>
<dbReference type="RefSeq" id="WP_259537104.1">
    <property type="nucleotide sequence ID" value="NZ_JANLCJ010000001.1"/>
</dbReference>
<evidence type="ECO:0000313" key="3">
    <source>
        <dbReference type="Proteomes" id="UP001165586"/>
    </source>
</evidence>
<dbReference type="Pfam" id="PF25355">
    <property type="entry name" value="DUF7882"/>
    <property type="match status" value="1"/>
</dbReference>
<keyword evidence="3" id="KW-1185">Reference proteome</keyword>